<comment type="similarity">
    <text evidence="1 6">Belongs to the universal ribosomal protein uL30 family.</text>
</comment>
<evidence type="ECO:0000256" key="5">
    <source>
        <dbReference type="ARBA" id="ARBA00035492"/>
    </source>
</evidence>
<dbReference type="AlphaFoldDB" id="I4CE79"/>
<evidence type="ECO:0000256" key="3">
    <source>
        <dbReference type="ARBA" id="ARBA00022980"/>
    </source>
</evidence>
<dbReference type="eggNOG" id="COG1841">
    <property type="taxonomic scope" value="Bacteria"/>
</dbReference>
<reference evidence="9" key="1">
    <citation type="submission" date="2012-06" db="EMBL/GenBank/DDBJ databases">
        <title>Complete sequence of chromosome of Desulfomonile tiedjei DSM 6799.</title>
        <authorList>
            <person name="Lucas S."/>
            <person name="Copeland A."/>
            <person name="Lapidus A."/>
            <person name="Glavina del Rio T."/>
            <person name="Dalin E."/>
            <person name="Tice H."/>
            <person name="Bruce D."/>
            <person name="Goodwin L."/>
            <person name="Pitluck S."/>
            <person name="Peters L."/>
            <person name="Ovchinnikova G."/>
            <person name="Zeytun A."/>
            <person name="Lu M."/>
            <person name="Kyrpides N."/>
            <person name="Mavromatis K."/>
            <person name="Ivanova N."/>
            <person name="Brettin T."/>
            <person name="Detter J.C."/>
            <person name="Han C."/>
            <person name="Larimer F."/>
            <person name="Land M."/>
            <person name="Hauser L."/>
            <person name="Markowitz V."/>
            <person name="Cheng J.-F."/>
            <person name="Hugenholtz P."/>
            <person name="Woyke T."/>
            <person name="Wu D."/>
            <person name="Spring S."/>
            <person name="Schroeder M."/>
            <person name="Brambilla E."/>
            <person name="Klenk H.-P."/>
            <person name="Eisen J.A."/>
        </authorList>
    </citation>
    <scope>NUCLEOTIDE SEQUENCE [LARGE SCALE GENOMIC DNA]</scope>
    <source>
        <strain evidence="9">ATCC 49306 / DSM 6799 / DCB-1</strain>
    </source>
</reference>
<keyword evidence="3 6" id="KW-0689">Ribosomal protein</keyword>
<keyword evidence="4 6" id="KW-0687">Ribonucleoprotein</keyword>
<dbReference type="NCBIfam" id="TIGR01308">
    <property type="entry name" value="rpmD_bact"/>
    <property type="match status" value="1"/>
</dbReference>
<dbReference type="HAMAP" id="MF_01371_B">
    <property type="entry name" value="Ribosomal_uL30_B"/>
    <property type="match status" value="1"/>
</dbReference>
<evidence type="ECO:0000256" key="6">
    <source>
        <dbReference type="RuleBase" id="RU003734"/>
    </source>
</evidence>
<protein>
    <recommendedName>
        <fullName evidence="5">50S ribosomal protein L30</fullName>
    </recommendedName>
</protein>
<dbReference type="PROSITE" id="PS00634">
    <property type="entry name" value="RIBOSOMAL_L30"/>
    <property type="match status" value="1"/>
</dbReference>
<dbReference type="InterPro" id="IPR018038">
    <property type="entry name" value="Ribosomal_uL30_CS"/>
</dbReference>
<dbReference type="OrthoDB" id="9812790at2"/>
<dbReference type="PIRSF" id="PIRSF002211">
    <property type="entry name" value="Ribosomal_L30_bac-type"/>
    <property type="match status" value="1"/>
</dbReference>
<dbReference type="GO" id="GO:0022625">
    <property type="term" value="C:cytosolic large ribosomal subunit"/>
    <property type="evidence" value="ECO:0007669"/>
    <property type="project" value="TreeGrafter"/>
</dbReference>
<dbReference type="STRING" id="706587.Desti_5280"/>
<keyword evidence="9" id="KW-1185">Reference proteome</keyword>
<dbReference type="CDD" id="cd01658">
    <property type="entry name" value="Ribosomal_L30"/>
    <property type="match status" value="1"/>
</dbReference>
<evidence type="ECO:0000259" key="7">
    <source>
        <dbReference type="Pfam" id="PF00327"/>
    </source>
</evidence>
<evidence type="ECO:0000256" key="1">
    <source>
        <dbReference type="ARBA" id="ARBA00007594"/>
    </source>
</evidence>
<organism evidence="8 9">
    <name type="scientific">Desulfomonile tiedjei (strain ATCC 49306 / DSM 6799 / DCB-1)</name>
    <dbReference type="NCBI Taxonomy" id="706587"/>
    <lineage>
        <taxon>Bacteria</taxon>
        <taxon>Pseudomonadati</taxon>
        <taxon>Thermodesulfobacteriota</taxon>
        <taxon>Desulfomonilia</taxon>
        <taxon>Desulfomonilales</taxon>
        <taxon>Desulfomonilaceae</taxon>
        <taxon>Desulfomonile</taxon>
    </lineage>
</organism>
<evidence type="ECO:0000313" key="8">
    <source>
        <dbReference type="EMBL" id="AFM27870.1"/>
    </source>
</evidence>
<sequence>MLKVTLIRSKIKSTEKQLATVRGLGLRKVNQSRVLQDTAAIRGMIDKVSHLVQVEEVAE</sequence>
<dbReference type="Proteomes" id="UP000006055">
    <property type="component" value="Chromosome"/>
</dbReference>
<dbReference type="InterPro" id="IPR036919">
    <property type="entry name" value="Ribo_uL30_ferredoxin-like_sf"/>
</dbReference>
<dbReference type="PANTHER" id="PTHR15892">
    <property type="entry name" value="MITOCHONDRIAL RIBOSOMAL PROTEIN L30"/>
    <property type="match status" value="1"/>
</dbReference>
<dbReference type="PATRIC" id="fig|706587.4.peg.5950"/>
<dbReference type="KEGG" id="dti:Desti_5280"/>
<dbReference type="RefSeq" id="WP_014812969.1">
    <property type="nucleotide sequence ID" value="NC_018025.1"/>
</dbReference>
<evidence type="ECO:0000256" key="2">
    <source>
        <dbReference type="ARBA" id="ARBA00011838"/>
    </source>
</evidence>
<gene>
    <name evidence="8" type="ordered locus">Desti_5280</name>
</gene>
<dbReference type="SUPFAM" id="SSF55129">
    <property type="entry name" value="Ribosomal protein L30p/L7e"/>
    <property type="match status" value="1"/>
</dbReference>
<accession>I4CE79</accession>
<evidence type="ECO:0000313" key="9">
    <source>
        <dbReference type="Proteomes" id="UP000006055"/>
    </source>
</evidence>
<comment type="subunit">
    <text evidence="2">Part of the 50S ribosomal subunit.</text>
</comment>
<dbReference type="GO" id="GO:0003735">
    <property type="term" value="F:structural constituent of ribosome"/>
    <property type="evidence" value="ECO:0007669"/>
    <property type="project" value="InterPro"/>
</dbReference>
<dbReference type="GO" id="GO:0006412">
    <property type="term" value="P:translation"/>
    <property type="evidence" value="ECO:0007669"/>
    <property type="project" value="InterPro"/>
</dbReference>
<name>I4CE79_DESTA</name>
<feature type="domain" description="Large ribosomal subunit protein uL30-like ferredoxin-like fold" evidence="7">
    <location>
        <begin position="2"/>
        <end position="52"/>
    </location>
</feature>
<dbReference type="Gene3D" id="3.30.1390.20">
    <property type="entry name" value="Ribosomal protein L30, ferredoxin-like fold domain"/>
    <property type="match status" value="1"/>
</dbReference>
<dbReference type="EMBL" id="CP003360">
    <property type="protein sequence ID" value="AFM27870.1"/>
    <property type="molecule type" value="Genomic_DNA"/>
</dbReference>
<proteinExistence type="inferred from homology"/>
<dbReference type="InterPro" id="IPR005996">
    <property type="entry name" value="Ribosomal_uL30_bac-type"/>
</dbReference>
<evidence type="ECO:0000256" key="4">
    <source>
        <dbReference type="ARBA" id="ARBA00023274"/>
    </source>
</evidence>
<dbReference type="Pfam" id="PF00327">
    <property type="entry name" value="Ribosomal_L30"/>
    <property type="match status" value="1"/>
</dbReference>
<dbReference type="PANTHER" id="PTHR15892:SF2">
    <property type="entry name" value="LARGE RIBOSOMAL SUBUNIT PROTEIN UL30M"/>
    <property type="match status" value="1"/>
</dbReference>
<dbReference type="InterPro" id="IPR016082">
    <property type="entry name" value="Ribosomal_uL30_ferredoxin-like"/>
</dbReference>
<dbReference type="HOGENOM" id="CLU_131047_2_1_7"/>